<comment type="caution">
    <text evidence="7">The sequence shown here is derived from an EMBL/GenBank/DDBJ whole genome shotgun (WGS) entry which is preliminary data.</text>
</comment>
<dbReference type="EMBL" id="WHPF01000003">
    <property type="protein sequence ID" value="NNV54898.1"/>
    <property type="molecule type" value="Genomic_DNA"/>
</dbReference>
<gene>
    <name evidence="7" type="ORF">GD597_05455</name>
</gene>
<keyword evidence="3" id="KW-0328">Glycosyltransferase</keyword>
<dbReference type="InterPro" id="IPR050256">
    <property type="entry name" value="Glycosyltransferase_2"/>
</dbReference>
<evidence type="ECO:0000256" key="5">
    <source>
        <dbReference type="ARBA" id="ARBA00022842"/>
    </source>
</evidence>
<dbReference type="Gene3D" id="3.90.550.10">
    <property type="entry name" value="Spore Coat Polysaccharide Biosynthesis Protein SpsA, Chain A"/>
    <property type="match status" value="1"/>
</dbReference>
<evidence type="ECO:0000256" key="4">
    <source>
        <dbReference type="ARBA" id="ARBA00022679"/>
    </source>
</evidence>
<proteinExistence type="inferred from homology"/>
<evidence type="ECO:0000313" key="7">
    <source>
        <dbReference type="EMBL" id="NNV54898.1"/>
    </source>
</evidence>
<dbReference type="PANTHER" id="PTHR48090">
    <property type="entry name" value="UNDECAPRENYL-PHOSPHATE 4-DEOXY-4-FORMAMIDO-L-ARABINOSE TRANSFERASE-RELATED"/>
    <property type="match status" value="1"/>
</dbReference>
<keyword evidence="8" id="KW-1185">Reference proteome</keyword>
<dbReference type="GO" id="GO:0016757">
    <property type="term" value="F:glycosyltransferase activity"/>
    <property type="evidence" value="ECO:0007669"/>
    <property type="project" value="UniProtKB-KW"/>
</dbReference>
<comment type="similarity">
    <text evidence="2">Belongs to the glycosyltransferase 2 family.</text>
</comment>
<dbReference type="AlphaFoldDB" id="A0A8J8FBD6"/>
<evidence type="ECO:0000256" key="2">
    <source>
        <dbReference type="ARBA" id="ARBA00006739"/>
    </source>
</evidence>
<dbReference type="PANTHER" id="PTHR48090:SF10">
    <property type="entry name" value="GLUCOSYL-3-PHOSPHOGLYCERATE SYNTHASE"/>
    <property type="match status" value="1"/>
</dbReference>
<keyword evidence="5" id="KW-0460">Magnesium</keyword>
<accession>A0A8J8FBD6</accession>
<protein>
    <submittedName>
        <fullName evidence="7">Glycosyltransferase</fullName>
    </submittedName>
</protein>
<organism evidence="7 8">
    <name type="scientific">Limnovirga soli</name>
    <dbReference type="NCBI Taxonomy" id="2656915"/>
    <lineage>
        <taxon>Bacteria</taxon>
        <taxon>Pseudomonadati</taxon>
        <taxon>Bacteroidota</taxon>
        <taxon>Chitinophagia</taxon>
        <taxon>Chitinophagales</taxon>
        <taxon>Chitinophagaceae</taxon>
        <taxon>Limnovirga</taxon>
    </lineage>
</organism>
<evidence type="ECO:0000256" key="1">
    <source>
        <dbReference type="ARBA" id="ARBA00001946"/>
    </source>
</evidence>
<dbReference type="Proteomes" id="UP000598971">
    <property type="component" value="Unassembled WGS sequence"/>
</dbReference>
<evidence type="ECO:0000313" key="8">
    <source>
        <dbReference type="Proteomes" id="UP000598971"/>
    </source>
</evidence>
<comment type="cofactor">
    <cofactor evidence="1">
        <name>Mg(2+)</name>
        <dbReference type="ChEBI" id="CHEBI:18420"/>
    </cofactor>
</comment>
<dbReference type="Pfam" id="PF00535">
    <property type="entry name" value="Glycos_transf_2"/>
    <property type="match status" value="1"/>
</dbReference>
<sequence>MKTPLCSIIIRSFNEEKHIGRLLEGIQLQSLANEIEIILVDSGSTDATVAIAREKGVAIVHIQPDEFSFGRALNYGCAAANGSILLFASAHVYPVYTNWIEQMLAPFANEKTALVYGRQIGNEITKYAEHQVFKKWFPEESNDNQQTPFCNNANAAIRKCLWQQQAFDESLTGLEDIAWAAAIQQKGYGIAYNAKASIVHVHEESFEKIKNRYRREAIALKKILPKEHVSFFDFLRLSMGNIMNDAYHALHEGVFFKHIIPVIRFRVMQFWGTYLGFTQKGEITTQLRKRFYYPNTFKRNTITKQTEQQGEKIMYSTK</sequence>
<dbReference type="CDD" id="cd00761">
    <property type="entry name" value="Glyco_tranf_GTA_type"/>
    <property type="match status" value="1"/>
</dbReference>
<name>A0A8J8FBD6_9BACT</name>
<keyword evidence="4" id="KW-0808">Transferase</keyword>
<dbReference type="RefSeq" id="WP_171606812.1">
    <property type="nucleotide sequence ID" value="NZ_WHPF01000003.1"/>
</dbReference>
<feature type="domain" description="Glycosyltransferase 2-like" evidence="6">
    <location>
        <begin position="7"/>
        <end position="159"/>
    </location>
</feature>
<dbReference type="InterPro" id="IPR001173">
    <property type="entry name" value="Glyco_trans_2-like"/>
</dbReference>
<dbReference type="InterPro" id="IPR029044">
    <property type="entry name" value="Nucleotide-diphossugar_trans"/>
</dbReference>
<dbReference type="SUPFAM" id="SSF53448">
    <property type="entry name" value="Nucleotide-diphospho-sugar transferases"/>
    <property type="match status" value="1"/>
</dbReference>
<evidence type="ECO:0000256" key="3">
    <source>
        <dbReference type="ARBA" id="ARBA00022676"/>
    </source>
</evidence>
<reference evidence="7" key="1">
    <citation type="submission" date="2019-10" db="EMBL/GenBank/DDBJ databases">
        <title>Draft genome sequence of Panacibacter sp. KCS-6.</title>
        <authorList>
            <person name="Yim K.J."/>
        </authorList>
    </citation>
    <scope>NUCLEOTIDE SEQUENCE</scope>
    <source>
        <strain evidence="7">KCS-6</strain>
    </source>
</reference>
<evidence type="ECO:0000259" key="6">
    <source>
        <dbReference type="Pfam" id="PF00535"/>
    </source>
</evidence>